<name>A0A9N7Z2R9_PLEPL</name>
<keyword evidence="3" id="KW-1185">Reference proteome</keyword>
<accession>A0A9N7Z2R9</accession>
<feature type="region of interest" description="Disordered" evidence="1">
    <location>
        <begin position="1"/>
        <end position="28"/>
    </location>
</feature>
<gene>
    <name evidence="2" type="ORF">PLEPLA_LOCUS36856</name>
</gene>
<proteinExistence type="predicted"/>
<feature type="region of interest" description="Disordered" evidence="1">
    <location>
        <begin position="124"/>
        <end position="145"/>
    </location>
</feature>
<sequence length="186" mass="20349">MSQPVTHSTASTSRRPLGPRGTGRFSPPPRSCVSVFLMDSAGFAWFHLSTPRVHSGPREVSETSDTLLTFPLYLHPPPSCSQPDGASPGENTSPASLREGTRSAVRVKLLLQRLNYGSSPYLILSTPRSRGQKDPRRPPRPLDHLEVPLSKALNPQLLLLRRGAARQQPADQTAGRWLSWAASRSV</sequence>
<feature type="compositionally biased region" description="Polar residues" evidence="1">
    <location>
        <begin position="81"/>
        <end position="95"/>
    </location>
</feature>
<dbReference type="Proteomes" id="UP001153269">
    <property type="component" value="Unassembled WGS sequence"/>
</dbReference>
<evidence type="ECO:0000313" key="3">
    <source>
        <dbReference type="Proteomes" id="UP001153269"/>
    </source>
</evidence>
<evidence type="ECO:0000256" key="1">
    <source>
        <dbReference type="SAM" id="MobiDB-lite"/>
    </source>
</evidence>
<protein>
    <submittedName>
        <fullName evidence="2">Uncharacterized protein</fullName>
    </submittedName>
</protein>
<comment type="caution">
    <text evidence="2">The sequence shown here is derived from an EMBL/GenBank/DDBJ whole genome shotgun (WGS) entry which is preliminary data.</text>
</comment>
<feature type="compositionally biased region" description="Basic and acidic residues" evidence="1">
    <location>
        <begin position="131"/>
        <end position="145"/>
    </location>
</feature>
<dbReference type="EMBL" id="CADEAL010004004">
    <property type="protein sequence ID" value="CAB1449175.1"/>
    <property type="molecule type" value="Genomic_DNA"/>
</dbReference>
<organism evidence="2 3">
    <name type="scientific">Pleuronectes platessa</name>
    <name type="common">European plaice</name>
    <dbReference type="NCBI Taxonomy" id="8262"/>
    <lineage>
        <taxon>Eukaryota</taxon>
        <taxon>Metazoa</taxon>
        <taxon>Chordata</taxon>
        <taxon>Craniata</taxon>
        <taxon>Vertebrata</taxon>
        <taxon>Euteleostomi</taxon>
        <taxon>Actinopterygii</taxon>
        <taxon>Neopterygii</taxon>
        <taxon>Teleostei</taxon>
        <taxon>Neoteleostei</taxon>
        <taxon>Acanthomorphata</taxon>
        <taxon>Carangaria</taxon>
        <taxon>Pleuronectiformes</taxon>
        <taxon>Pleuronectoidei</taxon>
        <taxon>Pleuronectidae</taxon>
        <taxon>Pleuronectes</taxon>
    </lineage>
</organism>
<feature type="compositionally biased region" description="Polar residues" evidence="1">
    <location>
        <begin position="1"/>
        <end position="14"/>
    </location>
</feature>
<feature type="region of interest" description="Disordered" evidence="1">
    <location>
        <begin position="71"/>
        <end position="100"/>
    </location>
</feature>
<reference evidence="2" key="1">
    <citation type="submission" date="2020-03" db="EMBL/GenBank/DDBJ databases">
        <authorList>
            <person name="Weist P."/>
        </authorList>
    </citation>
    <scope>NUCLEOTIDE SEQUENCE</scope>
</reference>
<dbReference type="AlphaFoldDB" id="A0A9N7Z2R9"/>
<evidence type="ECO:0000313" key="2">
    <source>
        <dbReference type="EMBL" id="CAB1449175.1"/>
    </source>
</evidence>